<gene>
    <name evidence="1" type="ORF">ACFQE1_10885</name>
</gene>
<dbReference type="InterPro" id="IPR055951">
    <property type="entry name" value="DUF7529"/>
</dbReference>
<dbReference type="AlphaFoldDB" id="A0ABD5S1T3"/>
<evidence type="ECO:0000313" key="2">
    <source>
        <dbReference type="Proteomes" id="UP001596328"/>
    </source>
</evidence>
<dbReference type="Pfam" id="PF24373">
    <property type="entry name" value="DUF7529"/>
    <property type="match status" value="1"/>
</dbReference>
<dbReference type="Proteomes" id="UP001596328">
    <property type="component" value="Unassembled WGS sequence"/>
</dbReference>
<keyword evidence="2" id="KW-1185">Reference proteome</keyword>
<protein>
    <submittedName>
        <fullName evidence="1">Uncharacterized protein</fullName>
    </submittedName>
</protein>
<name>A0ABD5S1T3_9EURY</name>
<accession>A0ABD5S1T3</accession>
<comment type="caution">
    <text evidence="1">The sequence shown here is derived from an EMBL/GenBank/DDBJ whole genome shotgun (WGS) entry which is preliminary data.</text>
</comment>
<reference evidence="1 2" key="1">
    <citation type="journal article" date="2019" name="Int. J. Syst. Evol. Microbiol.">
        <title>The Global Catalogue of Microorganisms (GCM) 10K type strain sequencing project: providing services to taxonomists for standard genome sequencing and annotation.</title>
        <authorList>
            <consortium name="The Broad Institute Genomics Platform"/>
            <consortium name="The Broad Institute Genome Sequencing Center for Infectious Disease"/>
            <person name="Wu L."/>
            <person name="Ma J."/>
        </authorList>
    </citation>
    <scope>NUCLEOTIDE SEQUENCE [LARGE SCALE GENOMIC DNA]</scope>
    <source>
        <strain evidence="1 2">NBRC 111368</strain>
    </source>
</reference>
<sequence>MPEIGDETDRGERIAANAGAEKEAWGATLDDMRALAEEYEAEGWSTVTIQAGYAAPTTPGDDDDRFGLVYVIPGNEAEPFVDAVEAGEFPRFEVHRAEVEGKVFLVTTLLDPGTETAILLAGTYEMRNALRCARMADDRGEMFTHVQKLDGTRLGSFRHEEHEQFFPSITAIENWADVDGAAMDY</sequence>
<dbReference type="EMBL" id="JBHSWU010000305">
    <property type="protein sequence ID" value="MFC6724867.1"/>
    <property type="molecule type" value="Genomic_DNA"/>
</dbReference>
<organism evidence="1 2">
    <name type="scientific">Halobium palmae</name>
    <dbReference type="NCBI Taxonomy" id="1776492"/>
    <lineage>
        <taxon>Archaea</taxon>
        <taxon>Methanobacteriati</taxon>
        <taxon>Methanobacteriota</taxon>
        <taxon>Stenosarchaea group</taxon>
        <taxon>Halobacteria</taxon>
        <taxon>Halobacteriales</taxon>
        <taxon>Haloferacaceae</taxon>
        <taxon>Halobium</taxon>
    </lineage>
</organism>
<proteinExistence type="predicted"/>
<evidence type="ECO:0000313" key="1">
    <source>
        <dbReference type="EMBL" id="MFC6724867.1"/>
    </source>
</evidence>